<evidence type="ECO:0000313" key="5">
    <source>
        <dbReference type="Proteomes" id="UP000813215"/>
    </source>
</evidence>
<organism evidence="4 5">
    <name type="scientific">Pelatocladus maniniholoensis HA4357-MV3</name>
    <dbReference type="NCBI Taxonomy" id="1117104"/>
    <lineage>
        <taxon>Bacteria</taxon>
        <taxon>Bacillati</taxon>
        <taxon>Cyanobacteriota</taxon>
        <taxon>Cyanophyceae</taxon>
        <taxon>Nostocales</taxon>
        <taxon>Nostocaceae</taxon>
        <taxon>Pelatocladus</taxon>
    </lineage>
</organism>
<proteinExistence type="inferred from homology"/>
<sequence>MKAINIENTRTLQLLWSMIGLLLTMGGTFLEANTTTLPWSWSKHGIHTFSLGVTFQIGGVLLVGCLGGKNAGAISQIAYLVMGLTLLPVFASGGGLGYVKLSQFGYLLGFIPGAWICGFFAFKARPRLEALAFSCICGLLTVHVCGISYLILSYVLQLQGTETLTLMQAILRYSWFALPGQLAVICAVTVIAYVLRHLMFY</sequence>
<reference evidence="4" key="2">
    <citation type="journal article" date="2022" name="Microbiol. Resour. Announc.">
        <title>Metagenome Sequencing to Explore Phylogenomics of Terrestrial Cyanobacteria.</title>
        <authorList>
            <person name="Ward R.D."/>
            <person name="Stajich J.E."/>
            <person name="Johansen J.R."/>
            <person name="Huntemann M."/>
            <person name="Clum A."/>
            <person name="Foster B."/>
            <person name="Foster B."/>
            <person name="Roux S."/>
            <person name="Palaniappan K."/>
            <person name="Varghese N."/>
            <person name="Mukherjee S."/>
            <person name="Reddy T.B.K."/>
            <person name="Daum C."/>
            <person name="Copeland A."/>
            <person name="Chen I.A."/>
            <person name="Ivanova N.N."/>
            <person name="Kyrpides N.C."/>
            <person name="Shapiro N."/>
            <person name="Eloe-Fadrosh E.A."/>
            <person name="Pietrasiak N."/>
        </authorList>
    </citation>
    <scope>NUCLEOTIDE SEQUENCE</scope>
    <source>
        <strain evidence="4">HA4357-MV3</strain>
    </source>
</reference>
<keyword evidence="2" id="KW-0813">Transport</keyword>
<evidence type="ECO:0000256" key="1">
    <source>
        <dbReference type="ARBA" id="ARBA00010692"/>
    </source>
</evidence>
<feature type="transmembrane region" description="Helical" evidence="3">
    <location>
        <begin position="131"/>
        <end position="156"/>
    </location>
</feature>
<dbReference type="PANTHER" id="PTHR34295:SF1">
    <property type="entry name" value="BIOTIN TRANSPORTER BIOY"/>
    <property type="match status" value="1"/>
</dbReference>
<feature type="transmembrane region" description="Helical" evidence="3">
    <location>
        <begin position="12"/>
        <end position="32"/>
    </location>
</feature>
<evidence type="ECO:0000313" key="4">
    <source>
        <dbReference type="EMBL" id="MBW4433046.1"/>
    </source>
</evidence>
<evidence type="ECO:0000256" key="3">
    <source>
        <dbReference type="SAM" id="Phobius"/>
    </source>
</evidence>
<dbReference type="GO" id="GO:0015225">
    <property type="term" value="F:biotin transmembrane transporter activity"/>
    <property type="evidence" value="ECO:0007669"/>
    <property type="project" value="UniProtKB-UniRule"/>
</dbReference>
<dbReference type="Gene3D" id="1.10.1760.20">
    <property type="match status" value="1"/>
</dbReference>
<dbReference type="EMBL" id="JAHHHW010000096">
    <property type="protein sequence ID" value="MBW4433046.1"/>
    <property type="molecule type" value="Genomic_DNA"/>
</dbReference>
<gene>
    <name evidence="4" type="ORF">KME28_15275</name>
</gene>
<keyword evidence="3" id="KW-1133">Transmembrane helix</keyword>
<name>A0A9E3LTG4_9NOST</name>
<dbReference type="GO" id="GO:0005886">
    <property type="term" value="C:plasma membrane"/>
    <property type="evidence" value="ECO:0007669"/>
    <property type="project" value="UniProtKB-SubCell"/>
</dbReference>
<keyword evidence="3" id="KW-0812">Transmembrane</keyword>
<comment type="subcellular location">
    <subcellularLocation>
        <location evidence="2">Cell membrane</location>
        <topology evidence="2">Multi-pass membrane protein</topology>
    </subcellularLocation>
</comment>
<evidence type="ECO:0000256" key="2">
    <source>
        <dbReference type="PIRNR" id="PIRNR016661"/>
    </source>
</evidence>
<dbReference type="Pfam" id="PF02632">
    <property type="entry name" value="BioY"/>
    <property type="match status" value="1"/>
</dbReference>
<comment type="caution">
    <text evidence="4">The sequence shown here is derived from an EMBL/GenBank/DDBJ whole genome shotgun (WGS) entry which is preliminary data.</text>
</comment>
<feature type="transmembrane region" description="Helical" evidence="3">
    <location>
        <begin position="104"/>
        <end position="122"/>
    </location>
</feature>
<feature type="transmembrane region" description="Helical" evidence="3">
    <location>
        <begin position="77"/>
        <end position="98"/>
    </location>
</feature>
<keyword evidence="2 3" id="KW-0472">Membrane</keyword>
<comment type="similarity">
    <text evidence="1 2">Belongs to the BioY family.</text>
</comment>
<accession>A0A9E3LTG4</accession>
<dbReference type="Proteomes" id="UP000813215">
    <property type="component" value="Unassembled WGS sequence"/>
</dbReference>
<dbReference type="InterPro" id="IPR003784">
    <property type="entry name" value="BioY"/>
</dbReference>
<keyword evidence="2" id="KW-1003">Cell membrane</keyword>
<reference evidence="4" key="1">
    <citation type="submission" date="2021-05" db="EMBL/GenBank/DDBJ databases">
        <authorList>
            <person name="Pietrasiak N."/>
            <person name="Ward R."/>
            <person name="Stajich J.E."/>
            <person name="Kurbessoian T."/>
        </authorList>
    </citation>
    <scope>NUCLEOTIDE SEQUENCE</scope>
    <source>
        <strain evidence="4">HA4357-MV3</strain>
    </source>
</reference>
<protein>
    <recommendedName>
        <fullName evidence="2">Biotin transporter</fullName>
    </recommendedName>
</protein>
<feature type="transmembrane region" description="Helical" evidence="3">
    <location>
        <begin position="176"/>
        <end position="195"/>
    </location>
</feature>
<dbReference type="AlphaFoldDB" id="A0A9E3LTG4"/>
<dbReference type="PANTHER" id="PTHR34295">
    <property type="entry name" value="BIOTIN TRANSPORTER BIOY"/>
    <property type="match status" value="1"/>
</dbReference>
<dbReference type="PIRSF" id="PIRSF016661">
    <property type="entry name" value="BioY"/>
    <property type="match status" value="1"/>
</dbReference>
<feature type="transmembrane region" description="Helical" evidence="3">
    <location>
        <begin position="44"/>
        <end position="65"/>
    </location>
</feature>